<dbReference type="Gene3D" id="3.40.50.200">
    <property type="entry name" value="Peptidase S8/S53 domain"/>
    <property type="match status" value="1"/>
</dbReference>
<dbReference type="GO" id="GO:0008240">
    <property type="term" value="F:tripeptidyl-peptidase activity"/>
    <property type="evidence" value="ECO:0007669"/>
    <property type="project" value="TreeGrafter"/>
</dbReference>
<evidence type="ECO:0000256" key="1">
    <source>
        <dbReference type="SAM" id="SignalP"/>
    </source>
</evidence>
<protein>
    <recommendedName>
        <fullName evidence="2">Peptidase S53 domain-containing protein</fullName>
    </recommendedName>
</protein>
<proteinExistence type="predicted"/>
<dbReference type="InterPro" id="IPR050819">
    <property type="entry name" value="Tripeptidyl-peptidase_I"/>
</dbReference>
<dbReference type="RefSeq" id="WP_285965833.1">
    <property type="nucleotide sequence ID" value="NZ_CP127294.1"/>
</dbReference>
<reference evidence="3 4" key="1">
    <citation type="submission" date="2023-06" db="EMBL/GenBank/DDBJ databases">
        <authorList>
            <person name="Oyuntsetseg B."/>
            <person name="Kim S.B."/>
        </authorList>
    </citation>
    <scope>NUCLEOTIDE SEQUENCE [LARGE SCALE GENOMIC DNA]</scope>
    <source>
        <strain evidence="3 4">2-15</strain>
    </source>
</reference>
<keyword evidence="4" id="KW-1185">Reference proteome</keyword>
<evidence type="ECO:0000313" key="4">
    <source>
        <dbReference type="Proteomes" id="UP001236014"/>
    </source>
</evidence>
<dbReference type="PANTHER" id="PTHR14218">
    <property type="entry name" value="PROTEASE S8 TRIPEPTIDYL PEPTIDASE I CLN2"/>
    <property type="match status" value="1"/>
</dbReference>
<dbReference type="GO" id="GO:0004252">
    <property type="term" value="F:serine-type endopeptidase activity"/>
    <property type="evidence" value="ECO:0007669"/>
    <property type="project" value="InterPro"/>
</dbReference>
<dbReference type="AlphaFoldDB" id="A0A9Y2MR54"/>
<sequence length="464" mass="46716">MSKGKVTTRRVRTVVAVVPVLAAMAVAGTSAQAAPGTSDIAGLQAQIHDGTLLSDHGVRTACVAGCGAAVVTESPGSAKALSTTTPVGLGATDLAHAYSLPAAGVGRKGTIAVIISAGANTHLESDLAGYREQYGLPGCTTASGCLTITEFHGGPPVKPRTTDEFKESEEDWAVETSLDVDMASAACPACRIMVVQTPDIDATGEPDPDQKAADYATAYQTAVRLGANAVSLSDIEVLDSATIDAPYSKALNHPGVPLFASIGDVGSADATALGSASAESKADTSFYTWPANLPWAVGVGGTALKPVDASRTKFTEQAWHNLGGECALTFPPAAGQPASIAANCGGHRASADVSAIADPANGPAVYDTYAPFTGRPQNWIVSGGTSASSPFVAAWYVRSSGHTTGATGPSALYGAPASVFHDVTTDGAAPSLREGLGWGPKVCQAGPGWDGPTGLGSPHGLGRF</sequence>
<dbReference type="PROSITE" id="PS51695">
    <property type="entry name" value="SEDOLISIN"/>
    <property type="match status" value="1"/>
</dbReference>
<feature type="chain" id="PRO_5040876461" description="Peptidase S53 domain-containing protein" evidence="1">
    <location>
        <begin position="34"/>
        <end position="464"/>
    </location>
</feature>
<name>A0A9Y2MR54_9PSEU</name>
<dbReference type="KEGG" id="acab:QRX50_26270"/>
<dbReference type="GO" id="GO:0006508">
    <property type="term" value="P:proteolysis"/>
    <property type="evidence" value="ECO:0007669"/>
    <property type="project" value="InterPro"/>
</dbReference>
<organism evidence="3 4">
    <name type="scientific">Amycolatopsis carbonis</name>
    <dbReference type="NCBI Taxonomy" id="715471"/>
    <lineage>
        <taxon>Bacteria</taxon>
        <taxon>Bacillati</taxon>
        <taxon>Actinomycetota</taxon>
        <taxon>Actinomycetes</taxon>
        <taxon>Pseudonocardiales</taxon>
        <taxon>Pseudonocardiaceae</taxon>
        <taxon>Amycolatopsis</taxon>
    </lineage>
</organism>
<dbReference type="SUPFAM" id="SSF52743">
    <property type="entry name" value="Subtilisin-like"/>
    <property type="match status" value="1"/>
</dbReference>
<dbReference type="EMBL" id="CP127294">
    <property type="protein sequence ID" value="WIX75056.1"/>
    <property type="molecule type" value="Genomic_DNA"/>
</dbReference>
<feature type="signal peptide" evidence="1">
    <location>
        <begin position="1"/>
        <end position="33"/>
    </location>
</feature>
<keyword evidence="1" id="KW-0732">Signal</keyword>
<dbReference type="InterPro" id="IPR036852">
    <property type="entry name" value="Peptidase_S8/S53_dom_sf"/>
</dbReference>
<dbReference type="InterPro" id="IPR030400">
    <property type="entry name" value="Sedolisin_dom"/>
</dbReference>
<evidence type="ECO:0000313" key="3">
    <source>
        <dbReference type="EMBL" id="WIX75056.1"/>
    </source>
</evidence>
<dbReference type="PANTHER" id="PTHR14218:SF15">
    <property type="entry name" value="TRIPEPTIDYL-PEPTIDASE 1"/>
    <property type="match status" value="1"/>
</dbReference>
<accession>A0A9Y2MR54</accession>
<evidence type="ECO:0000259" key="2">
    <source>
        <dbReference type="PROSITE" id="PS51695"/>
    </source>
</evidence>
<dbReference type="Proteomes" id="UP001236014">
    <property type="component" value="Chromosome"/>
</dbReference>
<feature type="domain" description="Peptidase S53" evidence="2">
    <location>
        <begin position="88"/>
        <end position="464"/>
    </location>
</feature>
<gene>
    <name evidence="3" type="ORF">QRX50_26270</name>
</gene>